<dbReference type="SUPFAM" id="SSF88697">
    <property type="entry name" value="PUA domain-like"/>
    <property type="match status" value="1"/>
</dbReference>
<dbReference type="SMART" id="SM01022">
    <property type="entry name" value="ASCH"/>
    <property type="match status" value="1"/>
</dbReference>
<accession>A0ABR9DR86</accession>
<comment type="caution">
    <text evidence="2">The sequence shown here is derived from an EMBL/GenBank/DDBJ whole genome shotgun (WGS) entry which is preliminary data.</text>
</comment>
<sequence length="170" mass="18202">MHPDRPAAPADLDAAARLWHAYLDASGDPDGPWTADRFATTAAYATEIADWVAARGKRATSDLVTSYLDGRGRVPSPGDRWVLVDGEGAPVHVLRTTHTRTGVLDDADEAFALAEGDGSSDVWRAVHLEYFGELCAARGERFDPARTPVVLERFEVLASVGDDRGGSLVG</sequence>
<dbReference type="RefSeq" id="WP_192279506.1">
    <property type="nucleotide sequence ID" value="NZ_JACZDF010000003.1"/>
</dbReference>
<dbReference type="Pfam" id="PF04266">
    <property type="entry name" value="ASCH"/>
    <property type="match status" value="1"/>
</dbReference>
<organism evidence="2 3">
    <name type="scientific">Flavimobilis rhizosphaerae</name>
    <dbReference type="NCBI Taxonomy" id="2775421"/>
    <lineage>
        <taxon>Bacteria</taxon>
        <taxon>Bacillati</taxon>
        <taxon>Actinomycetota</taxon>
        <taxon>Actinomycetes</taxon>
        <taxon>Micrococcales</taxon>
        <taxon>Jonesiaceae</taxon>
        <taxon>Flavimobilis</taxon>
    </lineage>
</organism>
<evidence type="ECO:0000259" key="1">
    <source>
        <dbReference type="SMART" id="SM01022"/>
    </source>
</evidence>
<dbReference type="InterPro" id="IPR007374">
    <property type="entry name" value="ASCH_domain"/>
</dbReference>
<dbReference type="InterPro" id="IPR009326">
    <property type="entry name" value="DUF984"/>
</dbReference>
<dbReference type="PANTHER" id="PTHR39203:SF1">
    <property type="entry name" value="CYTOPLASMIC PROTEIN"/>
    <property type="match status" value="1"/>
</dbReference>
<dbReference type="Proteomes" id="UP000642107">
    <property type="component" value="Unassembled WGS sequence"/>
</dbReference>
<evidence type="ECO:0000313" key="3">
    <source>
        <dbReference type="Proteomes" id="UP000642107"/>
    </source>
</evidence>
<protein>
    <submittedName>
        <fullName evidence="2">ASCH domain-containing protein</fullName>
    </submittedName>
</protein>
<feature type="domain" description="ASCH" evidence="1">
    <location>
        <begin position="36"/>
        <end position="158"/>
    </location>
</feature>
<name>A0ABR9DR86_9MICO</name>
<evidence type="ECO:0000313" key="2">
    <source>
        <dbReference type="EMBL" id="MBD9699474.1"/>
    </source>
</evidence>
<gene>
    <name evidence="2" type="ORF">IGS67_08225</name>
</gene>
<dbReference type="PANTHER" id="PTHR39203">
    <property type="entry name" value="CYTOPLASMIC PROTEIN-RELATED"/>
    <property type="match status" value="1"/>
</dbReference>
<proteinExistence type="predicted"/>
<reference evidence="2 3" key="1">
    <citation type="submission" date="2020-09" db="EMBL/GenBank/DDBJ databases">
        <title>Flavimobilis rhizosphaerae sp. nov., isolated from rhizosphere soil of Spartina alterniflora.</title>
        <authorList>
            <person name="Hanqin C."/>
        </authorList>
    </citation>
    <scope>NUCLEOTIDE SEQUENCE [LARGE SCALE GENOMIC DNA]</scope>
    <source>
        <strain evidence="2 3">GY 10621</strain>
    </source>
</reference>
<dbReference type="InterPro" id="IPR015947">
    <property type="entry name" value="PUA-like_sf"/>
</dbReference>
<dbReference type="EMBL" id="JACZDF010000003">
    <property type="protein sequence ID" value="MBD9699474.1"/>
    <property type="molecule type" value="Genomic_DNA"/>
</dbReference>
<keyword evidence="3" id="KW-1185">Reference proteome</keyword>
<dbReference type="Gene3D" id="3.10.400.10">
    <property type="entry name" value="Sulfate adenylyltransferase"/>
    <property type="match status" value="1"/>
</dbReference>